<gene>
    <name evidence="4" type="ORF">FB558_8009</name>
</gene>
<dbReference type="NCBIfam" id="NF004845">
    <property type="entry name" value="PRK06196.1"/>
    <property type="match status" value="1"/>
</dbReference>
<dbReference type="EMBL" id="VFPA01000007">
    <property type="protein sequence ID" value="TQM02147.1"/>
    <property type="molecule type" value="Genomic_DNA"/>
</dbReference>
<dbReference type="Proteomes" id="UP000315677">
    <property type="component" value="Unassembled WGS sequence"/>
</dbReference>
<protein>
    <recommendedName>
        <fullName evidence="3">Probable oxidoreductase</fullName>
    </recommendedName>
</protein>
<evidence type="ECO:0000256" key="3">
    <source>
        <dbReference type="ARBA" id="ARBA00071493"/>
    </source>
</evidence>
<evidence type="ECO:0000313" key="4">
    <source>
        <dbReference type="EMBL" id="TQM02147.1"/>
    </source>
</evidence>
<dbReference type="InterPro" id="IPR036291">
    <property type="entry name" value="NAD(P)-bd_dom_sf"/>
</dbReference>
<dbReference type="InterPro" id="IPR002347">
    <property type="entry name" value="SDR_fam"/>
</dbReference>
<organism evidence="4 5">
    <name type="scientific">Pseudonocardia kunmingensis</name>
    <dbReference type="NCBI Taxonomy" id="630975"/>
    <lineage>
        <taxon>Bacteria</taxon>
        <taxon>Bacillati</taxon>
        <taxon>Actinomycetota</taxon>
        <taxon>Actinomycetes</taxon>
        <taxon>Pseudonocardiales</taxon>
        <taxon>Pseudonocardiaceae</taxon>
        <taxon>Pseudonocardia</taxon>
    </lineage>
</organism>
<evidence type="ECO:0000256" key="1">
    <source>
        <dbReference type="ARBA" id="ARBA00006484"/>
    </source>
</evidence>
<dbReference type="GO" id="GO:0016491">
    <property type="term" value="F:oxidoreductase activity"/>
    <property type="evidence" value="ECO:0007669"/>
    <property type="project" value="UniProtKB-KW"/>
</dbReference>
<keyword evidence="2" id="KW-0560">Oxidoreductase</keyword>
<dbReference type="PANTHER" id="PTHR24320:SF148">
    <property type="entry name" value="NAD(P)-BINDING ROSSMANN-FOLD SUPERFAMILY PROTEIN"/>
    <property type="match status" value="1"/>
</dbReference>
<evidence type="ECO:0000256" key="2">
    <source>
        <dbReference type="ARBA" id="ARBA00023002"/>
    </source>
</evidence>
<evidence type="ECO:0000313" key="5">
    <source>
        <dbReference type="Proteomes" id="UP000315677"/>
    </source>
</evidence>
<dbReference type="PANTHER" id="PTHR24320">
    <property type="entry name" value="RETINOL DEHYDROGENASE"/>
    <property type="match status" value="1"/>
</dbReference>
<comment type="similarity">
    <text evidence="1">Belongs to the short-chain dehydrogenases/reductases (SDR) family.</text>
</comment>
<name>A0A543CYH1_9PSEU</name>
<dbReference type="OrthoDB" id="4577644at2"/>
<proteinExistence type="inferred from homology"/>
<dbReference type="FunFam" id="3.40.50.720:FF:000594">
    <property type="entry name" value="Short-chain oxidoreductase"/>
    <property type="match status" value="1"/>
</dbReference>
<accession>A0A543CYH1</accession>
<dbReference type="Gene3D" id="3.40.50.720">
    <property type="entry name" value="NAD(P)-binding Rossmann-like Domain"/>
    <property type="match status" value="1"/>
</dbReference>
<comment type="caution">
    <text evidence="4">The sequence shown here is derived from an EMBL/GenBank/DDBJ whole genome shotgun (WGS) entry which is preliminary data.</text>
</comment>
<dbReference type="SUPFAM" id="SSF51735">
    <property type="entry name" value="NAD(P)-binding Rossmann-fold domains"/>
    <property type="match status" value="1"/>
</dbReference>
<sequence>MKSITTPQRPIHSGFGPSSTATDVLGGIDLSGKLALVTGGYSGIGMETTRALTAAGAHVVVPARRPEAAEAALADLAGTEIDELDLADLESVARFAERFLASGRGLDIAVLGAGVMASPETRVGPGWEAQFAVNHLGHFALVNRLWPALRPGARVVGVSSTGHHLSGIRWEDVHFTRGYDKWLAYAQAKTAVALTAVHLDRLAGTTGVRAFAVHPGAILTPLQRHLESREMVEAGWVDENGAVVATHFKTPEQGAATQVWAATSPALADRGGVFCQDCDIAAMTDRIDMDAGGVMAHAVDPDEAARLWALSAELTGVTWPGADPAR</sequence>
<keyword evidence="5" id="KW-1185">Reference proteome</keyword>
<dbReference type="Pfam" id="PF00106">
    <property type="entry name" value="adh_short"/>
    <property type="match status" value="1"/>
</dbReference>
<dbReference type="AlphaFoldDB" id="A0A543CYH1"/>
<reference evidence="4 5" key="1">
    <citation type="submission" date="2019-06" db="EMBL/GenBank/DDBJ databases">
        <title>Sequencing the genomes of 1000 actinobacteria strains.</title>
        <authorList>
            <person name="Klenk H.-P."/>
        </authorList>
    </citation>
    <scope>NUCLEOTIDE SEQUENCE [LARGE SCALE GENOMIC DNA]</scope>
    <source>
        <strain evidence="4 5">DSM 45301</strain>
    </source>
</reference>
<dbReference type="PRINTS" id="PR00081">
    <property type="entry name" value="GDHRDH"/>
</dbReference>